<dbReference type="PANTHER" id="PTHR15960">
    <property type="entry name" value="LD44032P"/>
    <property type="match status" value="1"/>
</dbReference>
<evidence type="ECO:0000259" key="2">
    <source>
        <dbReference type="PROSITE" id="PS50030"/>
    </source>
</evidence>
<dbReference type="CDD" id="cd14316">
    <property type="entry name" value="UBA2_UBAP1_like"/>
    <property type="match status" value="1"/>
</dbReference>
<dbReference type="PANTHER" id="PTHR15960:SF5">
    <property type="entry name" value="LD44032P"/>
    <property type="match status" value="1"/>
</dbReference>
<sequence>MASSRKDGLCYLDGVHVKVSEKFRPPRRIVLPMGLTRNFYPQTLHENYDFDLELKTIEFAERYRQEQESKRQARTDRVAADIEQFTQVPAQERSGVGDASPGTTNSVPAAVVTAATVTSASILQPALAPETVGTAAAQPMTTQKSFSLAEFENESSSPFDYVELQTINDLEELSSVFQGMTVQSPQTASGKPQDPTSGPTWQSPPATEMPPARESDIKAPLHVSRSASDVRCSIDKGASRRTVTPPAQPSPQSEPTRVETQPQQEQDQAAGKEAAVEMVSPLLRSLMDMGFDGHRAQRALQSQGSTDDKKVVEYLCQVQSLVDAGFSDVDAEEALQISAGNYEQALEFLRLKQQFLALGFKRDSISKALIQAQNDRDKALDLLLG</sequence>
<feature type="domain" description="UBA" evidence="2">
    <location>
        <begin position="353"/>
        <end position="385"/>
    </location>
</feature>
<organism evidence="4">
    <name type="scientific">Amblyomma aureolatum</name>
    <dbReference type="NCBI Taxonomy" id="187763"/>
    <lineage>
        <taxon>Eukaryota</taxon>
        <taxon>Metazoa</taxon>
        <taxon>Ecdysozoa</taxon>
        <taxon>Arthropoda</taxon>
        <taxon>Chelicerata</taxon>
        <taxon>Arachnida</taxon>
        <taxon>Acari</taxon>
        <taxon>Parasitiformes</taxon>
        <taxon>Ixodida</taxon>
        <taxon>Ixodoidea</taxon>
        <taxon>Ixodidae</taxon>
        <taxon>Amblyomminae</taxon>
        <taxon>Amblyomma</taxon>
    </lineage>
</organism>
<name>A0A1E1XCK9_9ACAR</name>
<dbReference type="InterPro" id="IPR038870">
    <property type="entry name" value="UBAP1"/>
</dbReference>
<evidence type="ECO:0000259" key="3">
    <source>
        <dbReference type="PROSITE" id="PS51497"/>
    </source>
</evidence>
<dbReference type="GO" id="GO:0043162">
    <property type="term" value="P:ubiquitin-dependent protein catabolic process via the multivesicular body sorting pathway"/>
    <property type="evidence" value="ECO:0007669"/>
    <property type="project" value="InterPro"/>
</dbReference>
<reference evidence="4" key="1">
    <citation type="journal article" date="2017" name="Front. Cell. Infect. Microbiol.">
        <title>The Distinct Transcriptional Response of the Midgut of Amblyomma sculptum and Amblyomma aureolatum Ticks to Rickettsia rickettsii Correlates to Their Differences in Susceptibility to Infection.</title>
        <authorList>
            <person name="Martins L.A."/>
            <person name="Galletti M.F.B.M."/>
            <person name="Ribeiro J.M."/>
            <person name="Fujita A."/>
            <person name="Costa F.B."/>
            <person name="Labruna M.B."/>
            <person name="Daffre S."/>
            <person name="Fogaca A.C."/>
        </authorList>
    </citation>
    <scope>NUCLEOTIDE SEQUENCE</scope>
</reference>
<dbReference type="InterPro" id="IPR015940">
    <property type="entry name" value="UBA"/>
</dbReference>
<dbReference type="EMBL" id="GFAC01002203">
    <property type="protein sequence ID" value="JAT96985.1"/>
    <property type="molecule type" value="mRNA"/>
</dbReference>
<dbReference type="SUPFAM" id="SSF46934">
    <property type="entry name" value="UBA-like"/>
    <property type="match status" value="2"/>
</dbReference>
<accession>A0A1E1XCK9</accession>
<feature type="domain" description="UBA" evidence="2">
    <location>
        <begin position="305"/>
        <end position="352"/>
    </location>
</feature>
<dbReference type="PROSITE" id="PS51497">
    <property type="entry name" value="UMA"/>
    <property type="match status" value="1"/>
</dbReference>
<feature type="domain" description="UMA" evidence="3">
    <location>
        <begin position="12"/>
        <end position="57"/>
    </location>
</feature>
<feature type="compositionally biased region" description="Polar residues" evidence="1">
    <location>
        <begin position="250"/>
        <end position="267"/>
    </location>
</feature>
<dbReference type="InterPro" id="IPR009060">
    <property type="entry name" value="UBA-like_sf"/>
</dbReference>
<dbReference type="CDD" id="cd14287">
    <property type="entry name" value="UBA_At3g58460_like"/>
    <property type="match status" value="1"/>
</dbReference>
<evidence type="ECO:0000313" key="4">
    <source>
        <dbReference type="EMBL" id="JAT96985.1"/>
    </source>
</evidence>
<dbReference type="Gene3D" id="1.20.120.1920">
    <property type="entry name" value="UBAP1 SOUBA domain"/>
    <property type="match status" value="1"/>
</dbReference>
<dbReference type="GO" id="GO:0000813">
    <property type="term" value="C:ESCRT I complex"/>
    <property type="evidence" value="ECO:0007669"/>
    <property type="project" value="InterPro"/>
</dbReference>
<dbReference type="GO" id="GO:0043130">
    <property type="term" value="F:ubiquitin binding"/>
    <property type="evidence" value="ECO:0007669"/>
    <property type="project" value="InterPro"/>
</dbReference>
<dbReference type="PROSITE" id="PS50030">
    <property type="entry name" value="UBA"/>
    <property type="match status" value="2"/>
</dbReference>
<dbReference type="SMART" id="SM00165">
    <property type="entry name" value="UBA"/>
    <property type="match status" value="2"/>
</dbReference>
<evidence type="ECO:0000256" key="1">
    <source>
        <dbReference type="SAM" id="MobiDB-lite"/>
    </source>
</evidence>
<feature type="compositionally biased region" description="Polar residues" evidence="1">
    <location>
        <begin position="181"/>
        <end position="205"/>
    </location>
</feature>
<protein>
    <submittedName>
        <fullName evidence="4">Putative ubiquitin-associated protein 1</fullName>
    </submittedName>
</protein>
<dbReference type="InterPro" id="IPR023340">
    <property type="entry name" value="UMA"/>
</dbReference>
<dbReference type="AlphaFoldDB" id="A0A1E1XCK9"/>
<dbReference type="Pfam" id="PF00627">
    <property type="entry name" value="UBA"/>
    <property type="match status" value="1"/>
</dbReference>
<dbReference type="InterPro" id="IPR042575">
    <property type="entry name" value="UBAP1_C"/>
</dbReference>
<feature type="region of interest" description="Disordered" evidence="1">
    <location>
        <begin position="181"/>
        <end position="269"/>
    </location>
</feature>
<proteinExistence type="evidence at transcript level"/>